<dbReference type="AlphaFoldDB" id="A0AAE0MSH6"/>
<name>A0AAE0MSH6_9PEZI</name>
<dbReference type="Pfam" id="PF06985">
    <property type="entry name" value="HET"/>
    <property type="match status" value="1"/>
</dbReference>
<dbReference type="Proteomes" id="UP001278500">
    <property type="component" value="Unassembled WGS sequence"/>
</dbReference>
<dbReference type="RefSeq" id="XP_062682743.1">
    <property type="nucleotide sequence ID" value="XM_062821093.1"/>
</dbReference>
<sequence length="810" mass="91651">MDTSASEDEPPGSRGDQSQALDRKISKSHHRPEQVAAHMLCDSCTELITKSRIIQEFMGSAEPEDAYTIWKRLKGGPRTEIFSRSHALSSIADFEASAACHLCSILWHRLPHDAVEHGCGFLDVTVAEDRSVDYVPVTFVVAPSELATAGSDTGGPNHEPWDVRIILKRYRGPLYPAGTSGSGPFLPTSTSSEESLTTARCWLRDCLEEHAECRMRSVSQTRNVPLKLPTRLIYVGEAQGQLTPRLVLTTASSILEGTSYLTLSHSWSITTKETSLKLRTENIQQLQEAIPLEALPQTYLDAMDITRRLGYRYIWIDSLCIIQNSHEDWEKEAVTMCDVYGNSTCTISALGANGMDRCYVQRNALSLFPCRVSMTEDRIPVYAIPPDFTWDFDYTDKGSHVFQRGWVMQERLLSSRVIFTGHHQFHWECCHFRTNEAFTFAFGSGPVIAQSPKLTFHALCDPQYCAADVPGVADLANTFLDRNMLKLYSLWTKLLCDYTHMNLTYQSDKLVALAGIVDAVHASRGWTNVAGMWKEFWFLELLWRIDSDDCQQSLTQTELRLPSWSWAATEEPKRFFNALEFSEVMGGVQWDPVKNEGDPARAYSVAQLVGFCGVPPSSQHSRSTTNPIPTLTVKGVVFRGFLKTKALDPSKRDLTIINKWGTHGFFHIEVYRYTFDEFPSRNQVVYFLPLIVPQVRGNKRRDQPCGLILEPVPVEDTGTIKYWPPVPWQSDLAGRDAREDEDGYNRIFVGSESYSLDEVLNPSQSIGRGAEPTHYRRIGVFWLDFHSDRPAPEFFFGQSRKVYERTVHIV</sequence>
<dbReference type="EMBL" id="JAUEPP010000003">
    <property type="protein sequence ID" value="KAK3347661.1"/>
    <property type="molecule type" value="Genomic_DNA"/>
</dbReference>
<proteinExistence type="predicted"/>
<dbReference type="PANTHER" id="PTHR33112:SF8">
    <property type="entry name" value="HETEROKARYON INCOMPATIBILITY DOMAIN-CONTAINING PROTEIN"/>
    <property type="match status" value="1"/>
</dbReference>
<evidence type="ECO:0000313" key="4">
    <source>
        <dbReference type="Proteomes" id="UP001278500"/>
    </source>
</evidence>
<evidence type="ECO:0000313" key="3">
    <source>
        <dbReference type="EMBL" id="KAK3347661.1"/>
    </source>
</evidence>
<accession>A0AAE0MSH6</accession>
<comment type="caution">
    <text evidence="3">The sequence shown here is derived from an EMBL/GenBank/DDBJ whole genome shotgun (WGS) entry which is preliminary data.</text>
</comment>
<evidence type="ECO:0000259" key="2">
    <source>
        <dbReference type="Pfam" id="PF06985"/>
    </source>
</evidence>
<feature type="compositionally biased region" description="Acidic residues" evidence="1">
    <location>
        <begin position="1"/>
        <end position="10"/>
    </location>
</feature>
<organism evidence="3 4">
    <name type="scientific">Neurospora tetraspora</name>
    <dbReference type="NCBI Taxonomy" id="94610"/>
    <lineage>
        <taxon>Eukaryota</taxon>
        <taxon>Fungi</taxon>
        <taxon>Dikarya</taxon>
        <taxon>Ascomycota</taxon>
        <taxon>Pezizomycotina</taxon>
        <taxon>Sordariomycetes</taxon>
        <taxon>Sordariomycetidae</taxon>
        <taxon>Sordariales</taxon>
        <taxon>Sordariaceae</taxon>
        <taxon>Neurospora</taxon>
    </lineage>
</organism>
<protein>
    <submittedName>
        <fullName evidence="3">Heterokaryon incompatibility protein-domain-containing protein</fullName>
    </submittedName>
</protein>
<feature type="region of interest" description="Disordered" evidence="1">
    <location>
        <begin position="1"/>
        <end position="29"/>
    </location>
</feature>
<reference evidence="3" key="2">
    <citation type="submission" date="2023-06" db="EMBL/GenBank/DDBJ databases">
        <authorList>
            <consortium name="Lawrence Berkeley National Laboratory"/>
            <person name="Haridas S."/>
            <person name="Hensen N."/>
            <person name="Bonometti L."/>
            <person name="Westerberg I."/>
            <person name="Brannstrom I.O."/>
            <person name="Guillou S."/>
            <person name="Cros-Aarteil S."/>
            <person name="Calhoun S."/>
            <person name="Kuo A."/>
            <person name="Mondo S."/>
            <person name="Pangilinan J."/>
            <person name="Riley R."/>
            <person name="Labutti K."/>
            <person name="Andreopoulos B."/>
            <person name="Lipzen A."/>
            <person name="Chen C."/>
            <person name="Yanf M."/>
            <person name="Daum C."/>
            <person name="Ng V."/>
            <person name="Clum A."/>
            <person name="Steindorff A."/>
            <person name="Ohm R."/>
            <person name="Martin F."/>
            <person name="Silar P."/>
            <person name="Natvig D."/>
            <person name="Lalanne C."/>
            <person name="Gautier V."/>
            <person name="Ament-Velasquez S.L."/>
            <person name="Kruys A."/>
            <person name="Hutchinson M.I."/>
            <person name="Powell A.J."/>
            <person name="Barry K."/>
            <person name="Miller A.N."/>
            <person name="Grigoriev I.V."/>
            <person name="Debuchy R."/>
            <person name="Gladieux P."/>
            <person name="Thoren M.H."/>
            <person name="Johannesson H."/>
        </authorList>
    </citation>
    <scope>NUCLEOTIDE SEQUENCE</scope>
    <source>
        <strain evidence="3">CBS 560.94</strain>
    </source>
</reference>
<dbReference type="InterPro" id="IPR010730">
    <property type="entry name" value="HET"/>
</dbReference>
<gene>
    <name evidence="3" type="ORF">B0H65DRAFT_152348</name>
</gene>
<evidence type="ECO:0000256" key="1">
    <source>
        <dbReference type="SAM" id="MobiDB-lite"/>
    </source>
</evidence>
<dbReference type="GeneID" id="87858247"/>
<reference evidence="3" key="1">
    <citation type="journal article" date="2023" name="Mol. Phylogenet. Evol.">
        <title>Genome-scale phylogeny and comparative genomics of the fungal order Sordariales.</title>
        <authorList>
            <person name="Hensen N."/>
            <person name="Bonometti L."/>
            <person name="Westerberg I."/>
            <person name="Brannstrom I.O."/>
            <person name="Guillou S."/>
            <person name="Cros-Aarteil S."/>
            <person name="Calhoun S."/>
            <person name="Haridas S."/>
            <person name="Kuo A."/>
            <person name="Mondo S."/>
            <person name="Pangilinan J."/>
            <person name="Riley R."/>
            <person name="LaButti K."/>
            <person name="Andreopoulos B."/>
            <person name="Lipzen A."/>
            <person name="Chen C."/>
            <person name="Yan M."/>
            <person name="Daum C."/>
            <person name="Ng V."/>
            <person name="Clum A."/>
            <person name="Steindorff A."/>
            <person name="Ohm R.A."/>
            <person name="Martin F."/>
            <person name="Silar P."/>
            <person name="Natvig D.O."/>
            <person name="Lalanne C."/>
            <person name="Gautier V."/>
            <person name="Ament-Velasquez S.L."/>
            <person name="Kruys A."/>
            <person name="Hutchinson M.I."/>
            <person name="Powell A.J."/>
            <person name="Barry K."/>
            <person name="Miller A.N."/>
            <person name="Grigoriev I.V."/>
            <person name="Debuchy R."/>
            <person name="Gladieux P."/>
            <person name="Hiltunen Thoren M."/>
            <person name="Johannesson H."/>
        </authorList>
    </citation>
    <scope>NUCLEOTIDE SEQUENCE</scope>
    <source>
        <strain evidence="3">CBS 560.94</strain>
    </source>
</reference>
<feature type="domain" description="Heterokaryon incompatibility" evidence="2">
    <location>
        <begin position="260"/>
        <end position="410"/>
    </location>
</feature>
<keyword evidence="4" id="KW-1185">Reference proteome</keyword>
<dbReference type="PANTHER" id="PTHR33112">
    <property type="entry name" value="DOMAIN PROTEIN, PUTATIVE-RELATED"/>
    <property type="match status" value="1"/>
</dbReference>